<proteinExistence type="predicted"/>
<dbReference type="PANTHER" id="PTHR45947">
    <property type="entry name" value="SULFOQUINOVOSYL TRANSFERASE SQD2"/>
    <property type="match status" value="1"/>
</dbReference>
<dbReference type="RefSeq" id="WP_011586248.1">
    <property type="nucleotide sequence ID" value="NC_008255.1"/>
</dbReference>
<organism evidence="2 3">
    <name type="scientific">Cytophaga hutchinsonii (strain ATCC 33406 / DSM 1761 / CIP 103989 / NBRC 15051 / NCIMB 9469 / D465)</name>
    <dbReference type="NCBI Taxonomy" id="269798"/>
    <lineage>
        <taxon>Bacteria</taxon>
        <taxon>Pseudomonadati</taxon>
        <taxon>Bacteroidota</taxon>
        <taxon>Cytophagia</taxon>
        <taxon>Cytophagales</taxon>
        <taxon>Cytophagaceae</taxon>
        <taxon>Cytophaga</taxon>
    </lineage>
</organism>
<dbReference type="InterPro" id="IPR001296">
    <property type="entry name" value="Glyco_trans_1"/>
</dbReference>
<dbReference type="Proteomes" id="UP000001822">
    <property type="component" value="Chromosome"/>
</dbReference>
<evidence type="ECO:0000313" key="3">
    <source>
        <dbReference type="Proteomes" id="UP000001822"/>
    </source>
</evidence>
<dbReference type="Gene3D" id="3.40.50.2000">
    <property type="entry name" value="Glycogen Phosphorylase B"/>
    <property type="match status" value="1"/>
</dbReference>
<evidence type="ECO:0000313" key="2">
    <source>
        <dbReference type="EMBL" id="ABG60138.1"/>
    </source>
</evidence>
<dbReference type="Pfam" id="PF00534">
    <property type="entry name" value="Glycos_transf_1"/>
    <property type="match status" value="1"/>
</dbReference>
<name>A0A6N4SUY4_CYTH3</name>
<gene>
    <name evidence="2" type="primary">wcaL</name>
    <name evidence="2" type="ordered locus">CHU_2892</name>
</gene>
<evidence type="ECO:0000259" key="1">
    <source>
        <dbReference type="Pfam" id="PF00534"/>
    </source>
</evidence>
<dbReference type="AlphaFoldDB" id="A0A6N4SUY4"/>
<dbReference type="InterPro" id="IPR050194">
    <property type="entry name" value="Glycosyltransferase_grp1"/>
</dbReference>
<protein>
    <submittedName>
        <fullName evidence="2">A-glycosyltransferase-related protein, glycosyltransferase family 4 protein</fullName>
    </submittedName>
</protein>
<accession>A0A6N4SUY4</accession>
<feature type="domain" description="Glycosyl transferase family 1" evidence="1">
    <location>
        <begin position="226"/>
        <end position="381"/>
    </location>
</feature>
<sequence length="409" mass="46865">MKTILATAYAINPYKGSEDGTGWNLVGQIARFNKVVVVTRENNQESIEKYLSEYPDSIHKNIKFLYFDLPYWMRFWKKGERGAMLYFYLWQFFMPYFIKKSNVHFDILHNLNFHNDWTPTFLWKLNKPLVWGPIGHHPKAPSEYVYKPYGRIEYLKSRILWVVKNLFWKCDPFLGIALKKADKIICMNSGVEKVHKIPAGKVVRMCAVSSDSNATCVLNDSSMFSILSVGRLVPLKGFDITLKAFHVFFNTLSGEQKKCVQLHLVGKGPLLNFLKNEIKVLGLENAVLITEWVEKEKMKDIYTNASVFLFPSHEGAGMVVPEALSYGLPVICFDNEGPGEFIDSSCGLKVPYSNYSNSVEAFSKQLGLLFQDSNLYRDLSIGALKTFNSTFDWNIKGDILRDVYNSLKN</sequence>
<keyword evidence="3" id="KW-1185">Reference proteome</keyword>
<reference evidence="2 3" key="1">
    <citation type="journal article" date="2007" name="Appl. Environ. Microbiol.">
        <title>Genome sequence of the cellulolytic gliding bacterium Cytophaga hutchinsonii.</title>
        <authorList>
            <person name="Xie G."/>
            <person name="Bruce D.C."/>
            <person name="Challacombe J.F."/>
            <person name="Chertkov O."/>
            <person name="Detter J.C."/>
            <person name="Gilna P."/>
            <person name="Han C.S."/>
            <person name="Lucas S."/>
            <person name="Misra M."/>
            <person name="Myers G.L."/>
            <person name="Richardson P."/>
            <person name="Tapia R."/>
            <person name="Thayer N."/>
            <person name="Thompson L.S."/>
            <person name="Brettin T.S."/>
            <person name="Henrissat B."/>
            <person name="Wilson D.B."/>
            <person name="McBride M.J."/>
        </authorList>
    </citation>
    <scope>NUCLEOTIDE SEQUENCE [LARGE SCALE GENOMIC DNA]</scope>
    <source>
        <strain evidence="3">ATCC 33406 / DSM 1761 / CIP 103989 / NBRC 15051 / NCIMB 9469 / D465</strain>
    </source>
</reference>
<dbReference type="SUPFAM" id="SSF53756">
    <property type="entry name" value="UDP-Glycosyltransferase/glycogen phosphorylase"/>
    <property type="match status" value="1"/>
</dbReference>
<dbReference type="OrthoDB" id="596635at2"/>
<dbReference type="GO" id="GO:0016757">
    <property type="term" value="F:glycosyltransferase activity"/>
    <property type="evidence" value="ECO:0007669"/>
    <property type="project" value="InterPro"/>
</dbReference>
<dbReference type="PANTHER" id="PTHR45947:SF3">
    <property type="entry name" value="SULFOQUINOVOSYL TRANSFERASE SQD2"/>
    <property type="match status" value="1"/>
</dbReference>
<dbReference type="EMBL" id="CP000383">
    <property type="protein sequence ID" value="ABG60138.1"/>
    <property type="molecule type" value="Genomic_DNA"/>
</dbReference>
<dbReference type="KEGG" id="chu:CHU_2892"/>